<dbReference type="EMBL" id="JBHFFA010000007">
    <property type="protein sequence ID" value="KAL2611695.1"/>
    <property type="molecule type" value="Genomic_DNA"/>
</dbReference>
<feature type="region of interest" description="Disordered" evidence="1">
    <location>
        <begin position="182"/>
        <end position="207"/>
    </location>
</feature>
<evidence type="ECO:0000313" key="3">
    <source>
        <dbReference type="Proteomes" id="UP001605036"/>
    </source>
</evidence>
<evidence type="ECO:0000256" key="1">
    <source>
        <dbReference type="SAM" id="MobiDB-lite"/>
    </source>
</evidence>
<comment type="caution">
    <text evidence="2">The sequence shown here is derived from an EMBL/GenBank/DDBJ whole genome shotgun (WGS) entry which is preliminary data.</text>
</comment>
<organism evidence="2 3">
    <name type="scientific">Riccia fluitans</name>
    <dbReference type="NCBI Taxonomy" id="41844"/>
    <lineage>
        <taxon>Eukaryota</taxon>
        <taxon>Viridiplantae</taxon>
        <taxon>Streptophyta</taxon>
        <taxon>Embryophyta</taxon>
        <taxon>Marchantiophyta</taxon>
        <taxon>Marchantiopsida</taxon>
        <taxon>Marchantiidae</taxon>
        <taxon>Marchantiales</taxon>
        <taxon>Ricciaceae</taxon>
        <taxon>Riccia</taxon>
    </lineage>
</organism>
<name>A0ABD1XSE6_9MARC</name>
<evidence type="ECO:0000313" key="2">
    <source>
        <dbReference type="EMBL" id="KAL2611695.1"/>
    </source>
</evidence>
<feature type="region of interest" description="Disordered" evidence="1">
    <location>
        <begin position="1"/>
        <end position="20"/>
    </location>
</feature>
<sequence>MTKRGEVGNNRVAKKGKEKGKKQRVKMIIEDYDVVVTYIENLEHYRDIKGGGMNGFPQVMGEEMKKRFVRYEKMYKDAQRWKDSTGKHPNIVPCGEESVGVPLDVDMEYVSKDSQIPLGSNEDTMDEYIVLGSGESDAEEVHVTRVTIGMEDNFVAKDHAEETFINLVDAEYGKDETFGDEEGEHFEHASGGGSEINEPIRLQKEIP</sequence>
<reference evidence="2 3" key="1">
    <citation type="submission" date="2024-09" db="EMBL/GenBank/DDBJ databases">
        <title>Chromosome-scale assembly of Riccia fluitans.</title>
        <authorList>
            <person name="Paukszto L."/>
            <person name="Sawicki J."/>
            <person name="Karawczyk K."/>
            <person name="Piernik-Szablinska J."/>
            <person name="Szczecinska M."/>
            <person name="Mazdziarz M."/>
        </authorList>
    </citation>
    <scope>NUCLEOTIDE SEQUENCE [LARGE SCALE GENOMIC DNA]</scope>
    <source>
        <strain evidence="2">Rf_01</strain>
        <tissue evidence="2">Aerial parts of the thallus</tissue>
    </source>
</reference>
<dbReference type="AlphaFoldDB" id="A0ABD1XSE6"/>
<dbReference type="Proteomes" id="UP001605036">
    <property type="component" value="Unassembled WGS sequence"/>
</dbReference>
<proteinExistence type="predicted"/>
<keyword evidence="3" id="KW-1185">Reference proteome</keyword>
<protein>
    <submittedName>
        <fullName evidence="2">Uncharacterized protein</fullName>
    </submittedName>
</protein>
<gene>
    <name evidence="2" type="ORF">R1flu_023387</name>
</gene>
<accession>A0ABD1XSE6</accession>